<protein>
    <submittedName>
        <fullName evidence="8">Uncharacterized protein</fullName>
    </submittedName>
</protein>
<feature type="transmembrane region" description="Helical" evidence="7">
    <location>
        <begin position="317"/>
        <end position="341"/>
    </location>
</feature>
<dbReference type="InterPro" id="IPR002797">
    <property type="entry name" value="Polysacc_synth"/>
</dbReference>
<comment type="caution">
    <text evidence="8">The sequence shown here is derived from an EMBL/GenBank/DDBJ whole genome shotgun (WGS) entry which is preliminary data.</text>
</comment>
<keyword evidence="5 7" id="KW-0472">Membrane</keyword>
<evidence type="ECO:0000256" key="2">
    <source>
        <dbReference type="ARBA" id="ARBA00022475"/>
    </source>
</evidence>
<feature type="region of interest" description="Disordered" evidence="6">
    <location>
        <begin position="1"/>
        <end position="23"/>
    </location>
</feature>
<feature type="transmembrane region" description="Helical" evidence="7">
    <location>
        <begin position="471"/>
        <end position="491"/>
    </location>
</feature>
<feature type="transmembrane region" description="Helical" evidence="7">
    <location>
        <begin position="347"/>
        <end position="368"/>
    </location>
</feature>
<keyword evidence="4 7" id="KW-1133">Transmembrane helix</keyword>
<evidence type="ECO:0000313" key="9">
    <source>
        <dbReference type="Proteomes" id="UP000178606"/>
    </source>
</evidence>
<evidence type="ECO:0000256" key="3">
    <source>
        <dbReference type="ARBA" id="ARBA00022692"/>
    </source>
</evidence>
<dbReference type="EMBL" id="MFKF01000088">
    <property type="protein sequence ID" value="OGG55206.1"/>
    <property type="molecule type" value="Genomic_DNA"/>
</dbReference>
<dbReference type="GO" id="GO:0005886">
    <property type="term" value="C:plasma membrane"/>
    <property type="evidence" value="ECO:0007669"/>
    <property type="project" value="UniProtKB-SubCell"/>
</dbReference>
<feature type="transmembrane region" description="Helical" evidence="7">
    <location>
        <begin position="143"/>
        <end position="167"/>
    </location>
</feature>
<dbReference type="Proteomes" id="UP000178606">
    <property type="component" value="Unassembled WGS sequence"/>
</dbReference>
<dbReference type="AlphaFoldDB" id="A0A1F6D198"/>
<feature type="transmembrane region" description="Helical" evidence="7">
    <location>
        <begin position="264"/>
        <end position="288"/>
    </location>
</feature>
<evidence type="ECO:0000256" key="7">
    <source>
        <dbReference type="SAM" id="Phobius"/>
    </source>
</evidence>
<dbReference type="PANTHER" id="PTHR30250">
    <property type="entry name" value="PST FAMILY PREDICTED COLANIC ACID TRANSPORTER"/>
    <property type="match status" value="1"/>
</dbReference>
<dbReference type="PANTHER" id="PTHR30250:SF27">
    <property type="entry name" value="POLYSACCHARIDE BIOSYNTHESIS PROTEIN"/>
    <property type="match status" value="1"/>
</dbReference>
<feature type="transmembrane region" description="Helical" evidence="7">
    <location>
        <begin position="446"/>
        <end position="465"/>
    </location>
</feature>
<feature type="transmembrane region" description="Helical" evidence="7">
    <location>
        <begin position="108"/>
        <end position="131"/>
    </location>
</feature>
<feature type="transmembrane region" description="Helical" evidence="7">
    <location>
        <begin position="389"/>
        <end position="406"/>
    </location>
</feature>
<evidence type="ECO:0000256" key="5">
    <source>
        <dbReference type="ARBA" id="ARBA00023136"/>
    </source>
</evidence>
<comment type="subcellular location">
    <subcellularLocation>
        <location evidence="1">Cell membrane</location>
        <topology evidence="1">Multi-pass membrane protein</topology>
    </subcellularLocation>
</comment>
<evidence type="ECO:0000256" key="6">
    <source>
        <dbReference type="SAM" id="MobiDB-lite"/>
    </source>
</evidence>
<proteinExistence type="predicted"/>
<dbReference type="Pfam" id="PF01943">
    <property type="entry name" value="Polysacc_synt"/>
    <property type="match status" value="1"/>
</dbReference>
<feature type="transmembrane region" description="Helical" evidence="7">
    <location>
        <begin position="203"/>
        <end position="221"/>
    </location>
</feature>
<keyword evidence="2" id="KW-1003">Cell membrane</keyword>
<gene>
    <name evidence="8" type="ORF">A3F84_08285</name>
</gene>
<accession>A0A1F6D198</accession>
<evidence type="ECO:0000313" key="8">
    <source>
        <dbReference type="EMBL" id="OGG55206.1"/>
    </source>
</evidence>
<organism evidence="8 9">
    <name type="scientific">Handelsmanbacteria sp. (strain RIFCSPLOWO2_12_FULL_64_10)</name>
    <dbReference type="NCBI Taxonomy" id="1817868"/>
    <lineage>
        <taxon>Bacteria</taxon>
        <taxon>Candidatus Handelsmaniibacteriota</taxon>
    </lineage>
</organism>
<reference evidence="8 9" key="1">
    <citation type="journal article" date="2016" name="Nat. Commun.">
        <title>Thousands of microbial genomes shed light on interconnected biogeochemical processes in an aquifer system.</title>
        <authorList>
            <person name="Anantharaman K."/>
            <person name="Brown C.T."/>
            <person name="Hug L.A."/>
            <person name="Sharon I."/>
            <person name="Castelle C.J."/>
            <person name="Probst A.J."/>
            <person name="Thomas B.C."/>
            <person name="Singh A."/>
            <person name="Wilkins M.J."/>
            <person name="Karaoz U."/>
            <person name="Brodie E.L."/>
            <person name="Williams K.H."/>
            <person name="Hubbard S.S."/>
            <person name="Banfield J.F."/>
        </authorList>
    </citation>
    <scope>NUCLEOTIDE SEQUENCE [LARGE SCALE GENOMIC DNA]</scope>
    <source>
        <strain evidence="9">RIFCSPLOWO2_12_FULL_64_10</strain>
    </source>
</reference>
<dbReference type="InterPro" id="IPR050833">
    <property type="entry name" value="Poly_Biosynth_Transport"/>
</dbReference>
<evidence type="ECO:0000256" key="1">
    <source>
        <dbReference type="ARBA" id="ARBA00004651"/>
    </source>
</evidence>
<name>A0A1F6D198_HANXR</name>
<keyword evidence="3 7" id="KW-0812">Transmembrane</keyword>
<sequence>MEGRTIEWRPHRDAAPEEAQRKDAEEVVRGSGVNFLGNFGKLSKSLYYIVITRFVGADAFGLYTLGWSLIDLASKFGLFGLDRGVVRFVSQHRIEGDAAGAHRIVGQALTLGLIASLAATALVWVAAPWAAASVFHHPELSPILRILGLSIPFLVGSSILLAALKAVRIMKFDVYVRSLAEPFALLSSAVVLCALGWTMSGLAFAYLIAAACGLILSIRFFGRVFSPSQCVSGMGLPRSPVISFCAPLPFHDALGALMSRLDLFILAAFLPAASVGIYAATCEVAWAVKDIRQAVDPIFAPVASSLIHERKQERLSALFASVTRWIVILELAFLLGVGLWGETVLSVFGPAFAAGFWGLILLSVAYALNGAFGSSEMLLMMSGRSGLNLLNTVLLVAVTCGLNLLLIPRYGIAGAALAAVISLTLINLLRIVQVRVCLGIHPFRRSLIKPFAAAGPALAVGLFLMRLGAPWAYLSALSLPLYFGLVRAFGLEAGDRDLLEKLHHKAPFLRRWARVWDRIGVQARKASGRLFCPFRPGAPSDSRTNAAAD</sequence>
<evidence type="ECO:0000256" key="4">
    <source>
        <dbReference type="ARBA" id="ARBA00022989"/>
    </source>
</evidence>
<dbReference type="CDD" id="cd13128">
    <property type="entry name" value="MATE_Wzx_like"/>
    <property type="match status" value="1"/>
</dbReference>
<feature type="transmembrane region" description="Helical" evidence="7">
    <location>
        <begin position="412"/>
        <end position="434"/>
    </location>
</feature>